<sequence length="138" mass="15071">MSYDPQNPFAKILRGELPCFKLFEDDKTLAFMDIMPQSDGHALIIPKEPAVTLLDLSEESAVAMARLTRRVAIAAQKALGCAGIQVMQLNGPIAGQTVPHIHFHVIPRYERAELTLHAAKLGDMEKIKALGEKIAAAL</sequence>
<evidence type="ECO:0000256" key="3">
    <source>
        <dbReference type="PROSITE-ProRule" id="PRU00464"/>
    </source>
</evidence>
<evidence type="ECO:0000259" key="4">
    <source>
        <dbReference type="PROSITE" id="PS51084"/>
    </source>
</evidence>
<dbReference type="GO" id="GO:0009117">
    <property type="term" value="P:nucleotide metabolic process"/>
    <property type="evidence" value="ECO:0007669"/>
    <property type="project" value="TreeGrafter"/>
</dbReference>
<dbReference type="Gene3D" id="3.30.428.10">
    <property type="entry name" value="HIT-like"/>
    <property type="match status" value="1"/>
</dbReference>
<evidence type="ECO:0000313" key="5">
    <source>
        <dbReference type="EMBL" id="EIT72114.1"/>
    </source>
</evidence>
<comment type="caution">
    <text evidence="5">The sequence shown here is derived from an EMBL/GenBank/DDBJ whole genome shotgun (WGS) entry which is preliminary data.</text>
</comment>
<feature type="domain" description="HIT" evidence="4">
    <location>
        <begin position="8"/>
        <end position="116"/>
    </location>
</feature>
<organism evidence="5 6">
    <name type="scientific">Hydrocarboniphaga effusa AP103</name>
    <dbReference type="NCBI Taxonomy" id="1172194"/>
    <lineage>
        <taxon>Bacteria</taxon>
        <taxon>Pseudomonadati</taxon>
        <taxon>Pseudomonadota</taxon>
        <taxon>Gammaproteobacteria</taxon>
        <taxon>Nevskiales</taxon>
        <taxon>Nevskiaceae</taxon>
        <taxon>Hydrocarboniphaga</taxon>
    </lineage>
</organism>
<keyword evidence="6" id="KW-1185">Reference proteome</keyword>
<dbReference type="InterPro" id="IPR001310">
    <property type="entry name" value="Histidine_triad_HIT"/>
</dbReference>
<dbReference type="OrthoDB" id="9784774at2"/>
<dbReference type="RefSeq" id="WP_007185194.1">
    <property type="nucleotide sequence ID" value="NZ_AKGD01000001.1"/>
</dbReference>
<dbReference type="InterPro" id="IPR011146">
    <property type="entry name" value="HIT-like"/>
</dbReference>
<feature type="short sequence motif" description="Histidine triad motif" evidence="2 3">
    <location>
        <begin position="100"/>
        <end position="104"/>
    </location>
</feature>
<proteinExistence type="predicted"/>
<dbReference type="InterPro" id="IPR039384">
    <property type="entry name" value="HINT"/>
</dbReference>
<evidence type="ECO:0000256" key="2">
    <source>
        <dbReference type="PIRSR" id="PIRSR601310-3"/>
    </source>
</evidence>
<dbReference type="CDD" id="cd01277">
    <property type="entry name" value="HINT_subgroup"/>
    <property type="match status" value="1"/>
</dbReference>
<dbReference type="EMBL" id="AKGD01000001">
    <property type="protein sequence ID" value="EIT72114.1"/>
    <property type="molecule type" value="Genomic_DNA"/>
</dbReference>
<dbReference type="AlphaFoldDB" id="I7ZJL1"/>
<dbReference type="SUPFAM" id="SSF54197">
    <property type="entry name" value="HIT-like"/>
    <property type="match status" value="1"/>
</dbReference>
<dbReference type="STRING" id="1172194.WQQ_22510"/>
<dbReference type="PANTHER" id="PTHR46648:SF1">
    <property type="entry name" value="ADENOSINE 5'-MONOPHOSPHORAMIDASE HNT1"/>
    <property type="match status" value="1"/>
</dbReference>
<name>I7ZJL1_9GAMM</name>
<evidence type="ECO:0000256" key="1">
    <source>
        <dbReference type="PIRSR" id="PIRSR601310-1"/>
    </source>
</evidence>
<protein>
    <submittedName>
        <fullName evidence="5">HIT domain protein</fullName>
    </submittedName>
</protein>
<dbReference type="Proteomes" id="UP000003704">
    <property type="component" value="Unassembled WGS sequence"/>
</dbReference>
<dbReference type="PANTHER" id="PTHR46648">
    <property type="entry name" value="HIT FAMILY PROTEIN 1"/>
    <property type="match status" value="1"/>
</dbReference>
<dbReference type="PROSITE" id="PS51084">
    <property type="entry name" value="HIT_2"/>
    <property type="match status" value="1"/>
</dbReference>
<dbReference type="Pfam" id="PF01230">
    <property type="entry name" value="HIT"/>
    <property type="match status" value="1"/>
</dbReference>
<accession>I7ZJL1</accession>
<evidence type="ECO:0000313" key="6">
    <source>
        <dbReference type="Proteomes" id="UP000003704"/>
    </source>
</evidence>
<dbReference type="PRINTS" id="PR00332">
    <property type="entry name" value="HISTRIAD"/>
</dbReference>
<dbReference type="InterPro" id="IPR036265">
    <property type="entry name" value="HIT-like_sf"/>
</dbReference>
<feature type="active site" description="Tele-AMP-histidine intermediate" evidence="1">
    <location>
        <position position="102"/>
    </location>
</feature>
<dbReference type="GO" id="GO:0003824">
    <property type="term" value="F:catalytic activity"/>
    <property type="evidence" value="ECO:0007669"/>
    <property type="project" value="InterPro"/>
</dbReference>
<reference evidence="5 6" key="1">
    <citation type="journal article" date="2012" name="J. Bacteriol.">
        <title>Genome Sequence of n-Alkane-Degrading Hydrocarboniphaga effusa Strain AP103T (ATCC BAA-332T).</title>
        <authorList>
            <person name="Chang H.K."/>
            <person name="Zylstra G.J."/>
            <person name="Chae J.C."/>
        </authorList>
    </citation>
    <scope>NUCLEOTIDE SEQUENCE [LARGE SCALE GENOMIC DNA]</scope>
    <source>
        <strain evidence="5 6">AP103</strain>
    </source>
</reference>
<dbReference type="PATRIC" id="fig|1172194.4.peg.2174"/>
<gene>
    <name evidence="5" type="ORF">WQQ_22510</name>
</gene>